<dbReference type="InterPro" id="IPR024442">
    <property type="entry name" value="Transposase_Zn_ribbon"/>
</dbReference>
<dbReference type="KEGG" id="cmet:K6K41_20225"/>
<dbReference type="InterPro" id="IPR024445">
    <property type="entry name" value="Tnp_ISXO2-like"/>
</dbReference>
<dbReference type="PROSITE" id="PS00028">
    <property type="entry name" value="ZINC_FINGER_C2H2_1"/>
    <property type="match status" value="1"/>
</dbReference>
<evidence type="ECO:0000313" key="2">
    <source>
        <dbReference type="EMBL" id="QZO02467.1"/>
    </source>
</evidence>
<dbReference type="Proteomes" id="UP000825701">
    <property type="component" value="Chromosome"/>
</dbReference>
<accession>A0A9E6RK15</accession>
<dbReference type="Pfam" id="PF12762">
    <property type="entry name" value="DDE_Tnp_IS1595"/>
    <property type="match status" value="1"/>
</dbReference>
<dbReference type="InterPro" id="IPR053164">
    <property type="entry name" value="IS1016-like_transposase"/>
</dbReference>
<reference evidence="2" key="1">
    <citation type="submission" date="2021-08" db="EMBL/GenBank/DDBJ databases">
        <authorList>
            <person name="Zhang H."/>
            <person name="Xu M."/>
            <person name="Yu Z."/>
            <person name="Yang L."/>
            <person name="Cai Y."/>
        </authorList>
    </citation>
    <scope>NUCLEOTIDE SEQUENCE</scope>
    <source>
        <strain evidence="2">CHL1</strain>
    </source>
</reference>
<dbReference type="PANTHER" id="PTHR47163">
    <property type="entry name" value="DDE_TNP_IS1595 DOMAIN-CONTAINING PROTEIN"/>
    <property type="match status" value="1"/>
</dbReference>
<organism evidence="2 3">
    <name type="scientific">Chenggangzhangella methanolivorans</name>
    <dbReference type="NCBI Taxonomy" id="1437009"/>
    <lineage>
        <taxon>Bacteria</taxon>
        <taxon>Pseudomonadati</taxon>
        <taxon>Pseudomonadota</taxon>
        <taxon>Alphaproteobacteria</taxon>
        <taxon>Hyphomicrobiales</taxon>
        <taxon>Methylopilaceae</taxon>
        <taxon>Chenggangzhangella</taxon>
    </lineage>
</organism>
<dbReference type="NCBIfam" id="NF033547">
    <property type="entry name" value="transpos_IS1595"/>
    <property type="match status" value="1"/>
</dbReference>
<name>A0A9E6RK15_9HYPH</name>
<dbReference type="EMBL" id="CP081869">
    <property type="protein sequence ID" value="QZO02467.1"/>
    <property type="molecule type" value="Genomic_DNA"/>
</dbReference>
<sequence>MEKRAIRGRGSTFWESADARQLSLLDIARLSDEDALKLFEGVRWCDTQGEPVCPKCGCLTVYRHKGKRKIFTCKGCAAQFSATSGTIFHSRKLHVRDILFAIAIFVNGVKGHSALQLSRELNCQYKTAFVLAHKIREALGKGMDEREASGTVEVDGAYFGGYIKPANYWENRRDRRLAKNQNGKRRVVVIMRERGGRTLPFVVKHEAQSVTTLERRIRPGSTVHADEANSWNPLHYAGLNVKRINHKYAYSDEGACTNNAESFFSRIRRAEIGMHHHIAGPYLEAYAKEMAWREDARRIDNGTQFLLMALAAIGHEPSAIWKGYWQKAKTSKISRQ</sequence>
<proteinExistence type="predicted"/>
<dbReference type="AlphaFoldDB" id="A0A9E6RK15"/>
<protein>
    <submittedName>
        <fullName evidence="2">IS1595 family transposase</fullName>
    </submittedName>
</protein>
<feature type="domain" description="C2H2-type" evidence="1">
    <location>
        <begin position="73"/>
        <end position="94"/>
    </location>
</feature>
<dbReference type="SMART" id="SM01126">
    <property type="entry name" value="DDE_Tnp_IS1595"/>
    <property type="match status" value="1"/>
</dbReference>
<dbReference type="Pfam" id="PF12760">
    <property type="entry name" value="Zn_ribbon_IS1595"/>
    <property type="match status" value="1"/>
</dbReference>
<evidence type="ECO:0000313" key="3">
    <source>
        <dbReference type="Proteomes" id="UP000825701"/>
    </source>
</evidence>
<keyword evidence="3" id="KW-1185">Reference proteome</keyword>
<evidence type="ECO:0000259" key="1">
    <source>
        <dbReference type="PROSITE" id="PS00028"/>
    </source>
</evidence>
<gene>
    <name evidence="2" type="ORF">K6K41_20225</name>
</gene>
<dbReference type="PANTHER" id="PTHR47163:SF2">
    <property type="entry name" value="SI:DKEY-17M8.2"/>
    <property type="match status" value="1"/>
</dbReference>
<dbReference type="InterPro" id="IPR013087">
    <property type="entry name" value="Znf_C2H2_type"/>
</dbReference>